<name>A0A6J7R1U4_9ZZZZ</name>
<dbReference type="InterPro" id="IPR051545">
    <property type="entry name" value="NAD(P)H_dehydrogenase_qn"/>
</dbReference>
<dbReference type="EMBL" id="CAFBPN010000050">
    <property type="protein sequence ID" value="CAB5022969.1"/>
    <property type="molecule type" value="Genomic_DNA"/>
</dbReference>
<feature type="domain" description="Flavodoxin-like fold" evidence="3">
    <location>
        <begin position="1"/>
        <end position="190"/>
    </location>
</feature>
<dbReference type="AlphaFoldDB" id="A0A6J7R1U4"/>
<organism evidence="4">
    <name type="scientific">freshwater metagenome</name>
    <dbReference type="NCBI Taxonomy" id="449393"/>
    <lineage>
        <taxon>unclassified sequences</taxon>
        <taxon>metagenomes</taxon>
        <taxon>ecological metagenomes</taxon>
    </lineage>
</organism>
<sequence length="198" mass="22755">MNVLLVFAHPNPASFSGALRDLVLSCAAKTSCELRQHDLYDTEFSAALSPNEWTLHRSAPDTKPHLAEYYADLQWCDTLVFVYPTWWSGQPAIAKAWLDRVLAKDVAWTFPEGASRIHGNLKNVKRIAAITTHGSSKWVNVLEGEAGKRTLSRGLRVLCSWRCRFTWLAMYGVDNSTRYERNKFTQQVERRLMRMFHH</sequence>
<evidence type="ECO:0000313" key="4">
    <source>
        <dbReference type="EMBL" id="CAB5022969.1"/>
    </source>
</evidence>
<dbReference type="Gene3D" id="3.40.50.360">
    <property type="match status" value="1"/>
</dbReference>
<evidence type="ECO:0000259" key="3">
    <source>
        <dbReference type="Pfam" id="PF02525"/>
    </source>
</evidence>
<proteinExistence type="inferred from homology"/>
<dbReference type="GO" id="GO:0003955">
    <property type="term" value="F:NAD(P)H dehydrogenase (quinone) activity"/>
    <property type="evidence" value="ECO:0007669"/>
    <property type="project" value="TreeGrafter"/>
</dbReference>
<dbReference type="PANTHER" id="PTHR10204">
    <property type="entry name" value="NAD P H OXIDOREDUCTASE-RELATED"/>
    <property type="match status" value="1"/>
</dbReference>
<dbReference type="SUPFAM" id="SSF52218">
    <property type="entry name" value="Flavoproteins"/>
    <property type="match status" value="1"/>
</dbReference>
<protein>
    <submittedName>
        <fullName evidence="4">Unannotated protein</fullName>
    </submittedName>
</protein>
<dbReference type="Pfam" id="PF02525">
    <property type="entry name" value="Flavodoxin_2"/>
    <property type="match status" value="1"/>
</dbReference>
<keyword evidence="2" id="KW-0560">Oxidoreductase</keyword>
<reference evidence="4" key="1">
    <citation type="submission" date="2020-05" db="EMBL/GenBank/DDBJ databases">
        <authorList>
            <person name="Chiriac C."/>
            <person name="Salcher M."/>
            <person name="Ghai R."/>
            <person name="Kavagutti S V."/>
        </authorList>
    </citation>
    <scope>NUCLEOTIDE SEQUENCE</scope>
</reference>
<evidence type="ECO:0000256" key="1">
    <source>
        <dbReference type="ARBA" id="ARBA00006252"/>
    </source>
</evidence>
<dbReference type="InterPro" id="IPR003680">
    <property type="entry name" value="Flavodoxin_fold"/>
</dbReference>
<accession>A0A6J7R1U4</accession>
<dbReference type="GO" id="GO:0005829">
    <property type="term" value="C:cytosol"/>
    <property type="evidence" value="ECO:0007669"/>
    <property type="project" value="TreeGrafter"/>
</dbReference>
<comment type="similarity">
    <text evidence="1">Belongs to the NAD(P)H dehydrogenase (quinone) family.</text>
</comment>
<dbReference type="InterPro" id="IPR029039">
    <property type="entry name" value="Flavoprotein-like_sf"/>
</dbReference>
<evidence type="ECO:0000256" key="2">
    <source>
        <dbReference type="ARBA" id="ARBA00023002"/>
    </source>
</evidence>
<gene>
    <name evidence="4" type="ORF">UFOPK4098_00968</name>
</gene>
<dbReference type="PANTHER" id="PTHR10204:SF34">
    <property type="entry name" value="NAD(P)H DEHYDROGENASE [QUINONE] 1 ISOFORM 1"/>
    <property type="match status" value="1"/>
</dbReference>